<feature type="signal peptide" evidence="1">
    <location>
        <begin position="1"/>
        <end position="27"/>
    </location>
</feature>
<organism evidence="2 3">
    <name type="scientific">Clostridium magnum DSM 2767</name>
    <dbReference type="NCBI Taxonomy" id="1121326"/>
    <lineage>
        <taxon>Bacteria</taxon>
        <taxon>Bacillati</taxon>
        <taxon>Bacillota</taxon>
        <taxon>Clostridia</taxon>
        <taxon>Eubacteriales</taxon>
        <taxon>Clostridiaceae</taxon>
        <taxon>Clostridium</taxon>
    </lineage>
</organism>
<proteinExistence type="predicted"/>
<dbReference type="OrthoDB" id="3268660at2"/>
<dbReference type="Pfam" id="PF04122">
    <property type="entry name" value="CW_binding_2"/>
    <property type="match status" value="3"/>
</dbReference>
<dbReference type="InterPro" id="IPR051922">
    <property type="entry name" value="Bact_Sporulation_Assoc"/>
</dbReference>
<dbReference type="PANTHER" id="PTHR30032">
    <property type="entry name" value="N-ACETYLMURAMOYL-L-ALANINE AMIDASE-RELATED"/>
    <property type="match status" value="1"/>
</dbReference>
<evidence type="ECO:0000313" key="2">
    <source>
        <dbReference type="EMBL" id="KZL90238.1"/>
    </source>
</evidence>
<keyword evidence="3" id="KW-1185">Reference proteome</keyword>
<dbReference type="InterPro" id="IPR007253">
    <property type="entry name" value="Cell_wall-bd_2"/>
</dbReference>
<dbReference type="RefSeq" id="WP_066626348.1">
    <property type="nucleotide sequence ID" value="NZ_FQXL01000014.1"/>
</dbReference>
<dbReference type="STRING" id="1121326.CLMAG_40090"/>
<comment type="caution">
    <text evidence="2">The sequence shown here is derived from an EMBL/GenBank/DDBJ whole genome shotgun (WGS) entry which is preliminary data.</text>
</comment>
<dbReference type="PANTHER" id="PTHR30032:SF8">
    <property type="entry name" value="GERMINATION-SPECIFIC N-ACETYLMURAMOYL-L-ALANINE AMIDASE"/>
    <property type="match status" value="1"/>
</dbReference>
<keyword evidence="1" id="KW-0732">Signal</keyword>
<dbReference type="AlphaFoldDB" id="A0A161WTQ5"/>
<dbReference type="EC" id="3.5.1.28" evidence="2"/>
<protein>
    <submittedName>
        <fullName evidence="2">N-acetylmuramoyl-L-alanine amidase LytC</fullName>
        <ecNumber evidence="2">3.5.1.28</ecNumber>
    </submittedName>
</protein>
<dbReference type="GO" id="GO:0008745">
    <property type="term" value="F:N-acetylmuramoyl-L-alanine amidase activity"/>
    <property type="evidence" value="ECO:0007669"/>
    <property type="project" value="UniProtKB-EC"/>
</dbReference>
<dbReference type="EMBL" id="LWAE01000005">
    <property type="protein sequence ID" value="KZL90238.1"/>
    <property type="molecule type" value="Genomic_DNA"/>
</dbReference>
<name>A0A161WTQ5_9CLOT</name>
<sequence>MYKKRTLCTFSTLLLSTVLLLPTQVDAASLSKRLSGSNRYETGSKIVQEGWTSSDYAVVASGEGFADALCAAPLAKKYNAPILLTGKETLDSNTKGELIRLNVKNVFIVGGTGVLSDNIKDELESMNITTTRVYGQNRFETSLQVAKSLGATSGVVVTNGFGFADALSIAPVAAQNGMPILLTDKDDLSSAVKEFLGNSSYSESYIVGGSGVVSDKIASQLKNNIRLGGSSRYGTNSAVLNHFADKFSYDKVYVASGENYPDALSGSVLAASSNSPLILVGSTIDSSVMSSIKAQHDKYNNIIALGGTAVVTDTLANYVVSGVAAVENNNEETTETVNQQFPVTIDQLPIDITIRNPDSIGNVYMNATYKNNSGKNIVGFTATVLLKDSNEKTYLTSDDTVLPGETSPNFDGFGPKTLNKDDIEILEYEITIANADGSETYISYDCKLKSYDIDTYETTDTISTLPLTIEQLPIDVIIKNPDSIGNVYMNATYKNNSEKNIIGFTATVLLKDTNEKTYLSNYDTVLPGETSSNFDTFGPKTLNKDDIQFLKYEIIIANADGSETYLTYDCKLKTYKQ</sequence>
<feature type="chain" id="PRO_5030022225" evidence="1">
    <location>
        <begin position="28"/>
        <end position="577"/>
    </location>
</feature>
<gene>
    <name evidence="2" type="primary">lytC_23</name>
    <name evidence="2" type="ORF">CLMAG_40090</name>
</gene>
<dbReference type="PATRIC" id="fig|1121326.3.peg.4062"/>
<accession>A0A161WTQ5</accession>
<dbReference type="Gene3D" id="3.40.50.12090">
    <property type="match status" value="3"/>
</dbReference>
<evidence type="ECO:0000313" key="3">
    <source>
        <dbReference type="Proteomes" id="UP000076603"/>
    </source>
</evidence>
<keyword evidence="2" id="KW-0378">Hydrolase</keyword>
<evidence type="ECO:0000256" key="1">
    <source>
        <dbReference type="SAM" id="SignalP"/>
    </source>
</evidence>
<dbReference type="Proteomes" id="UP000076603">
    <property type="component" value="Unassembled WGS sequence"/>
</dbReference>
<reference evidence="2 3" key="1">
    <citation type="submission" date="2016-04" db="EMBL/GenBank/DDBJ databases">
        <title>Genome sequence of Clostridium magnum DSM 2767.</title>
        <authorList>
            <person name="Poehlein A."/>
            <person name="Uhlig R."/>
            <person name="Fischer R."/>
            <person name="Bahl H."/>
            <person name="Daniel R."/>
        </authorList>
    </citation>
    <scope>NUCLEOTIDE SEQUENCE [LARGE SCALE GENOMIC DNA]</scope>
    <source>
        <strain evidence="2 3">DSM 2767</strain>
    </source>
</reference>